<organism evidence="3 4">
    <name type="scientific">Ignisphaera aggregans</name>
    <dbReference type="NCBI Taxonomy" id="334771"/>
    <lineage>
        <taxon>Archaea</taxon>
        <taxon>Thermoproteota</taxon>
        <taxon>Thermoprotei</taxon>
        <taxon>Desulfurococcales</taxon>
        <taxon>Desulfurococcaceae</taxon>
        <taxon>Ignisphaera</taxon>
    </lineage>
</organism>
<dbReference type="Proteomes" id="UP000605805">
    <property type="component" value="Unassembled WGS sequence"/>
</dbReference>
<dbReference type="InterPro" id="IPR045220">
    <property type="entry name" value="FRHB/FDHB/HCAR-like"/>
</dbReference>
<evidence type="ECO:0000256" key="1">
    <source>
        <dbReference type="SAM" id="Phobius"/>
    </source>
</evidence>
<reference evidence="3" key="1">
    <citation type="journal article" date="2020" name="ISME J.">
        <title>Gammaproteobacteria mediating utilization of methyl-, sulfur- and petroleum organic compounds in deep ocean hydrothermal plumes.</title>
        <authorList>
            <person name="Zhou Z."/>
            <person name="Liu Y."/>
            <person name="Pan J."/>
            <person name="Cron B.R."/>
            <person name="Toner B.M."/>
            <person name="Anantharaman K."/>
            <person name="Breier J.A."/>
            <person name="Dick G.J."/>
            <person name="Li M."/>
        </authorList>
    </citation>
    <scope>NUCLEOTIDE SEQUENCE</scope>
    <source>
        <strain evidence="3">SZUA-1435</strain>
    </source>
</reference>
<name>A0A833DTN5_9CREN</name>
<proteinExistence type="predicted"/>
<feature type="domain" description="Coenzyme F420 hydrogenase/dehydrogenase beta subunit C-terminal" evidence="2">
    <location>
        <begin position="10"/>
        <end position="133"/>
    </location>
</feature>
<dbReference type="GO" id="GO:0052592">
    <property type="term" value="F:oxidoreductase activity, acting on CH or CH2 groups, with an iron-sulfur protein as acceptor"/>
    <property type="evidence" value="ECO:0007669"/>
    <property type="project" value="TreeGrafter"/>
</dbReference>
<dbReference type="Pfam" id="PF04432">
    <property type="entry name" value="FrhB_FdhB_C"/>
    <property type="match status" value="1"/>
</dbReference>
<evidence type="ECO:0000313" key="4">
    <source>
        <dbReference type="Proteomes" id="UP000605805"/>
    </source>
</evidence>
<keyword evidence="1" id="KW-0812">Transmembrane</keyword>
<accession>A0A833DTN5</accession>
<comment type="caution">
    <text evidence="3">The sequence shown here is derived from an EMBL/GenBank/DDBJ whole genome shotgun (WGS) entry which is preliminary data.</text>
</comment>
<dbReference type="AlphaFoldDB" id="A0A833DTN5"/>
<keyword evidence="1" id="KW-1133">Transmembrane helix</keyword>
<feature type="transmembrane region" description="Helical" evidence="1">
    <location>
        <begin position="15"/>
        <end position="36"/>
    </location>
</feature>
<evidence type="ECO:0000259" key="2">
    <source>
        <dbReference type="Pfam" id="PF04432"/>
    </source>
</evidence>
<keyword evidence="1" id="KW-0472">Membrane</keyword>
<protein>
    <recommendedName>
        <fullName evidence="2">Coenzyme F420 hydrogenase/dehydrogenase beta subunit C-terminal domain-containing protein</fullName>
    </recommendedName>
</protein>
<dbReference type="PANTHER" id="PTHR31332">
    <property type="entry name" value="7-HYDROXYMETHYL CHLOROPHYLL A REDUCTASE, CHLOROPLASTIC"/>
    <property type="match status" value="1"/>
</dbReference>
<dbReference type="EMBL" id="DQTV01000102">
    <property type="protein sequence ID" value="HIP57457.1"/>
    <property type="molecule type" value="Genomic_DNA"/>
</dbReference>
<sequence length="160" mass="18034">MRIYPLLETDFVFKMYFVISLFCLGTFASEAFTDLLRVKYGLEPDRIESISLEKNAIKILYNGSEKLIPLAEILPYVQTGCLVCLDYAGTFSDISAGICESYPGYTVLILRNERAVKLVNEAASHGYIEVRKASLDVVEEIETKARGKIVRATRYMSLLL</sequence>
<evidence type="ECO:0000313" key="3">
    <source>
        <dbReference type="EMBL" id="HIP57457.1"/>
    </source>
</evidence>
<dbReference type="PANTHER" id="PTHR31332:SF0">
    <property type="entry name" value="7-HYDROXYMETHYL CHLOROPHYLL A REDUCTASE, CHLOROPLASTIC"/>
    <property type="match status" value="1"/>
</dbReference>
<dbReference type="InterPro" id="IPR007525">
    <property type="entry name" value="FrhB_FdhB_C"/>
</dbReference>
<gene>
    <name evidence="3" type="ORF">EYH02_05265</name>
</gene>